<dbReference type="InterPro" id="IPR050772">
    <property type="entry name" value="Hydratase-Decarb/MhpD_sf"/>
</dbReference>
<dbReference type="RefSeq" id="WP_189352103.1">
    <property type="nucleotide sequence ID" value="NZ_BMYP01000005.1"/>
</dbReference>
<dbReference type="EMBL" id="BMYP01000005">
    <property type="protein sequence ID" value="GHD72266.1"/>
    <property type="molecule type" value="Genomic_DNA"/>
</dbReference>
<keyword evidence="2" id="KW-1185">Reference proteome</keyword>
<reference evidence="2" key="1">
    <citation type="journal article" date="2019" name="Int. J. Syst. Evol. Microbiol.">
        <title>The Global Catalogue of Microorganisms (GCM) 10K type strain sequencing project: providing services to taxonomists for standard genome sequencing and annotation.</title>
        <authorList>
            <consortium name="The Broad Institute Genomics Platform"/>
            <consortium name="The Broad Institute Genome Sequencing Center for Infectious Disease"/>
            <person name="Wu L."/>
            <person name="Ma J."/>
        </authorList>
    </citation>
    <scope>NUCLEOTIDE SEQUENCE [LARGE SCALE GENOMIC DNA]</scope>
    <source>
        <strain evidence="2">KCTC 23713</strain>
    </source>
</reference>
<dbReference type="PANTHER" id="PTHR30143:SF0">
    <property type="entry name" value="2-KETO-4-PENTENOATE HYDRATASE"/>
    <property type="match status" value="1"/>
</dbReference>
<dbReference type="SUPFAM" id="SSF56529">
    <property type="entry name" value="FAH"/>
    <property type="match status" value="1"/>
</dbReference>
<comment type="caution">
    <text evidence="1">The sequence shown here is derived from an EMBL/GenBank/DDBJ whole genome shotgun (WGS) entry which is preliminary data.</text>
</comment>
<sequence length="256" mass="26583">MTPSDIHGAAITLAARRLSGSQGPLLADAQAPQTPADALAIQQAVSGLLNDAIGGWKCGLPDGDKTVAAPIYATSIHSSHPAAPCPVWLRDGAVRVEPELAFVFDGGLPLRAEPYTAAEICAAITRVHLALELIDSRYQPLPKPSFLQSLADGLVNQGLLLGPQVDRDAAFAANVLALVLNQGEREESLAGVHPAGDPLAPLYWLQGFLAARGEAILPGQVVITGSYAGVLTLAPDSEASLRYGELGQLSACFSAR</sequence>
<proteinExistence type="predicted"/>
<protein>
    <submittedName>
        <fullName evidence="1">Hydratase</fullName>
    </submittedName>
</protein>
<evidence type="ECO:0000313" key="1">
    <source>
        <dbReference type="EMBL" id="GHD72266.1"/>
    </source>
</evidence>
<dbReference type="Proteomes" id="UP000662678">
    <property type="component" value="Unassembled WGS sequence"/>
</dbReference>
<dbReference type="Gene3D" id="3.90.850.10">
    <property type="entry name" value="Fumarylacetoacetase-like, C-terminal domain"/>
    <property type="match status" value="1"/>
</dbReference>
<accession>A0ABQ3H5X9</accession>
<name>A0ABQ3H5X9_9NEIS</name>
<dbReference type="PANTHER" id="PTHR30143">
    <property type="entry name" value="ACID HYDRATASE"/>
    <property type="match status" value="1"/>
</dbReference>
<dbReference type="InterPro" id="IPR036663">
    <property type="entry name" value="Fumarylacetoacetase_C_sf"/>
</dbReference>
<organism evidence="1 2">
    <name type="scientific">Vogesella fluminis</name>
    <dbReference type="NCBI Taxonomy" id="1069161"/>
    <lineage>
        <taxon>Bacteria</taxon>
        <taxon>Pseudomonadati</taxon>
        <taxon>Pseudomonadota</taxon>
        <taxon>Betaproteobacteria</taxon>
        <taxon>Neisseriales</taxon>
        <taxon>Chromobacteriaceae</taxon>
        <taxon>Vogesella</taxon>
    </lineage>
</organism>
<gene>
    <name evidence="1" type="ORF">GCM10011419_05280</name>
</gene>
<evidence type="ECO:0000313" key="2">
    <source>
        <dbReference type="Proteomes" id="UP000662678"/>
    </source>
</evidence>